<evidence type="ECO:0000313" key="2">
    <source>
        <dbReference type="EMBL" id="CAF2811033.1"/>
    </source>
</evidence>
<keyword evidence="3" id="KW-1185">Reference proteome</keyword>
<feature type="coiled-coil region" evidence="1">
    <location>
        <begin position="76"/>
        <end position="152"/>
    </location>
</feature>
<keyword evidence="1" id="KW-0175">Coiled coil</keyword>
<dbReference type="AlphaFoldDB" id="A0A7R8CG01"/>
<evidence type="ECO:0000313" key="3">
    <source>
        <dbReference type="Proteomes" id="UP000675881"/>
    </source>
</evidence>
<evidence type="ECO:0000256" key="1">
    <source>
        <dbReference type="SAM" id="Coils"/>
    </source>
</evidence>
<name>A0A7R8CG01_LEPSM</name>
<gene>
    <name evidence="2" type="ORF">LSAA_2943</name>
</gene>
<sequence>MDTSTIEKDLNDIEKLRSKLKLLKGSTFFRESSVSPEPHPVIKEDPPHFFEKYEENHPKSSMSSSQGELSSYNRILVAVLEENLSLKNELKEIRASKSCPRVTCSVTMKELRTKNSILKEKLSILEKQSSDVASLRKLIERIESKISNIDLNKTVKEFKAIPKEITESLRNTLSDELKLLLPSNSFSDNILHFKEDLESKSSYATVASKFIDGKSPPPIIELDKIIIEQDFESSSEQMCIQYFLDNPPGTDKEFRALKVGNKKLKAFTKESSKNVTLNNDLELESYLDESACISIAGWDLFNSLKDVELKTPSYHRIQFDENIIPCCGYVEVSICLTKKKTVSFDTWIFISTEVEDLLFCKGDWKRLKK</sequence>
<reference evidence="2" key="1">
    <citation type="submission" date="2021-02" db="EMBL/GenBank/DDBJ databases">
        <authorList>
            <person name="Bekaert M."/>
        </authorList>
    </citation>
    <scope>NUCLEOTIDE SEQUENCE</scope>
    <source>
        <strain evidence="2">IoA-00</strain>
    </source>
</reference>
<dbReference type="EMBL" id="HG994590">
    <property type="protein sequence ID" value="CAF2811033.1"/>
    <property type="molecule type" value="Genomic_DNA"/>
</dbReference>
<organism evidence="2 3">
    <name type="scientific">Lepeophtheirus salmonis</name>
    <name type="common">Salmon louse</name>
    <name type="synonym">Caligus salmonis</name>
    <dbReference type="NCBI Taxonomy" id="72036"/>
    <lineage>
        <taxon>Eukaryota</taxon>
        <taxon>Metazoa</taxon>
        <taxon>Ecdysozoa</taxon>
        <taxon>Arthropoda</taxon>
        <taxon>Crustacea</taxon>
        <taxon>Multicrustacea</taxon>
        <taxon>Hexanauplia</taxon>
        <taxon>Copepoda</taxon>
        <taxon>Siphonostomatoida</taxon>
        <taxon>Caligidae</taxon>
        <taxon>Lepeophtheirus</taxon>
    </lineage>
</organism>
<accession>A0A7R8CG01</accession>
<dbReference type="Proteomes" id="UP000675881">
    <property type="component" value="Chromosome 11"/>
</dbReference>
<protein>
    <submittedName>
        <fullName evidence="2">(salmon louse) hypothetical protein</fullName>
    </submittedName>
</protein>
<proteinExistence type="predicted"/>